<evidence type="ECO:0000256" key="1">
    <source>
        <dbReference type="SAM" id="MobiDB-lite"/>
    </source>
</evidence>
<feature type="region of interest" description="Disordered" evidence="1">
    <location>
        <begin position="131"/>
        <end position="188"/>
    </location>
</feature>
<name>A0A6J5M708_9CAUD</name>
<evidence type="ECO:0000313" key="2">
    <source>
        <dbReference type="EMBL" id="CAB4141931.1"/>
    </source>
</evidence>
<gene>
    <name evidence="2" type="ORF">UFOVP421_29</name>
</gene>
<evidence type="ECO:0008006" key="3">
    <source>
        <dbReference type="Google" id="ProtNLM"/>
    </source>
</evidence>
<sequence>MLAMSDLPPPLVPADCDLRGYEFMPLFGHKLFGSDFYVRATDAEFRAAIRLWWAAWQQCPAGSLPTDDAALALLADYGRDVRGFAKVRSVALDGFILCSDGRLYHPVLCAEAAFAYERRVKERVRKAALRKSKGNAQVVENTDAAPAVSRGTSAGRHADGVGTGQDRTGQDNKETYVSPSSRQRADAARPDADFDRFWTLYPRKVGKGAARRAWTAALRRAEEGSASILAGITVQTSLDRFDMRDDGRFVPHPATWLNGDRWLDGMEPDLNEATLDRRHSP</sequence>
<protein>
    <recommendedName>
        <fullName evidence="3">DUF1376 domain-containing protein</fullName>
    </recommendedName>
</protein>
<accession>A0A6J5M708</accession>
<reference evidence="2" key="1">
    <citation type="submission" date="2020-04" db="EMBL/GenBank/DDBJ databases">
        <authorList>
            <person name="Chiriac C."/>
            <person name="Salcher M."/>
            <person name="Ghai R."/>
            <person name="Kavagutti S V."/>
        </authorList>
    </citation>
    <scope>NUCLEOTIDE SEQUENCE</scope>
</reference>
<proteinExistence type="predicted"/>
<dbReference type="EMBL" id="LR796402">
    <property type="protein sequence ID" value="CAB4141931.1"/>
    <property type="molecule type" value="Genomic_DNA"/>
</dbReference>
<organism evidence="2">
    <name type="scientific">uncultured Caudovirales phage</name>
    <dbReference type="NCBI Taxonomy" id="2100421"/>
    <lineage>
        <taxon>Viruses</taxon>
        <taxon>Duplodnaviria</taxon>
        <taxon>Heunggongvirae</taxon>
        <taxon>Uroviricota</taxon>
        <taxon>Caudoviricetes</taxon>
        <taxon>Peduoviridae</taxon>
        <taxon>Maltschvirus</taxon>
        <taxon>Maltschvirus maltsch</taxon>
    </lineage>
</organism>